<dbReference type="Proteomes" id="UP000184514">
    <property type="component" value="Unassembled WGS sequence"/>
</dbReference>
<protein>
    <submittedName>
        <fullName evidence="1">Uncharacterized protein</fullName>
    </submittedName>
</protein>
<evidence type="ECO:0000313" key="2">
    <source>
        <dbReference type="Proteomes" id="UP000184514"/>
    </source>
</evidence>
<name>A0A1L9NZH5_9RHOB</name>
<proteinExistence type="predicted"/>
<reference evidence="1 2" key="1">
    <citation type="submission" date="2016-10" db="EMBL/GenBank/DDBJ databases">
        <title>Genome sequence of Planktotalea frisia SH6-1.</title>
        <authorList>
            <person name="Poehlein A."/>
            <person name="Bakenhus I."/>
            <person name="Voget S."/>
            <person name="Brinkhoff T."/>
            <person name="Simon M."/>
        </authorList>
    </citation>
    <scope>NUCLEOTIDE SEQUENCE [LARGE SCALE GENOMIC DNA]</scope>
    <source>
        <strain evidence="1 2">SH6-1</strain>
    </source>
</reference>
<dbReference type="STRING" id="696762.PFRI_11610"/>
<accession>A0A1L9NZH5</accession>
<gene>
    <name evidence="1" type="ORF">PFRI_11610</name>
</gene>
<dbReference type="EMBL" id="MLCB01000091">
    <property type="protein sequence ID" value="OJI94612.1"/>
    <property type="molecule type" value="Genomic_DNA"/>
</dbReference>
<dbReference type="AlphaFoldDB" id="A0A1L9NZH5"/>
<evidence type="ECO:0000313" key="1">
    <source>
        <dbReference type="EMBL" id="OJI94612.1"/>
    </source>
</evidence>
<keyword evidence="2" id="KW-1185">Reference proteome</keyword>
<sequence length="58" mass="7151">MWDLTDFSQRRHRTVMQWAYKSLRYHLRRSVSVDRFARDSGLKPFAALLWVYAIRRHV</sequence>
<comment type="caution">
    <text evidence="1">The sequence shown here is derived from an EMBL/GenBank/DDBJ whole genome shotgun (WGS) entry which is preliminary data.</text>
</comment>
<organism evidence="1 2">
    <name type="scientific">Planktotalea frisia</name>
    <dbReference type="NCBI Taxonomy" id="696762"/>
    <lineage>
        <taxon>Bacteria</taxon>
        <taxon>Pseudomonadati</taxon>
        <taxon>Pseudomonadota</taxon>
        <taxon>Alphaproteobacteria</taxon>
        <taxon>Rhodobacterales</taxon>
        <taxon>Paracoccaceae</taxon>
        <taxon>Planktotalea</taxon>
    </lineage>
</organism>